<comment type="pathway">
    <text evidence="3 15">Purine metabolism; IMP biosynthesis via salvage pathway; IMP from hypoxanthine: step 1/1.</text>
</comment>
<keyword evidence="10 15" id="KW-0660">Purine salvage</keyword>
<evidence type="ECO:0000313" key="17">
    <source>
        <dbReference type="EMBL" id="MBU3839311.1"/>
    </source>
</evidence>
<evidence type="ECO:0000256" key="15">
    <source>
        <dbReference type="RuleBase" id="RU364099"/>
    </source>
</evidence>
<dbReference type="GO" id="GO:0005829">
    <property type="term" value="C:cytosol"/>
    <property type="evidence" value="ECO:0007669"/>
    <property type="project" value="TreeGrafter"/>
</dbReference>
<keyword evidence="7 15" id="KW-0328">Glycosyltransferase</keyword>
<evidence type="ECO:0000256" key="14">
    <source>
        <dbReference type="ARBA" id="ARBA00049402"/>
    </source>
</evidence>
<dbReference type="InterPro" id="IPR029057">
    <property type="entry name" value="PRTase-like"/>
</dbReference>
<dbReference type="CDD" id="cd06223">
    <property type="entry name" value="PRTases_typeI"/>
    <property type="match status" value="1"/>
</dbReference>
<evidence type="ECO:0000256" key="1">
    <source>
        <dbReference type="ARBA" id="ARBA00001946"/>
    </source>
</evidence>
<comment type="caution">
    <text evidence="17">The sequence shown here is derived from an EMBL/GenBank/DDBJ whole genome shotgun (WGS) entry which is preliminary data.</text>
</comment>
<accession>A0A948WYM7</accession>
<dbReference type="GO" id="GO:0032263">
    <property type="term" value="P:GMP salvage"/>
    <property type="evidence" value="ECO:0007669"/>
    <property type="project" value="TreeGrafter"/>
</dbReference>
<dbReference type="Proteomes" id="UP000783796">
    <property type="component" value="Unassembled WGS sequence"/>
</dbReference>
<evidence type="ECO:0000256" key="11">
    <source>
        <dbReference type="ARBA" id="ARBA00022741"/>
    </source>
</evidence>
<dbReference type="EC" id="2.4.2.8" evidence="5 15"/>
<gene>
    <name evidence="17" type="primary">hpt</name>
    <name evidence="17" type="ORF">H9777_13595</name>
</gene>
<dbReference type="PANTHER" id="PTHR43340">
    <property type="entry name" value="HYPOXANTHINE-GUANINE PHOSPHORIBOSYLTRANSFERASE"/>
    <property type="match status" value="1"/>
</dbReference>
<dbReference type="GO" id="GO:0004422">
    <property type="term" value="F:hypoxanthine phosphoribosyltransferase activity"/>
    <property type="evidence" value="ECO:0007669"/>
    <property type="project" value="InterPro"/>
</dbReference>
<evidence type="ECO:0000256" key="3">
    <source>
        <dbReference type="ARBA" id="ARBA00004669"/>
    </source>
</evidence>
<evidence type="ECO:0000256" key="12">
    <source>
        <dbReference type="ARBA" id="ARBA00022842"/>
    </source>
</evidence>
<evidence type="ECO:0000256" key="10">
    <source>
        <dbReference type="ARBA" id="ARBA00022726"/>
    </source>
</evidence>
<feature type="domain" description="Phosphoribosyltransferase" evidence="16">
    <location>
        <begin position="19"/>
        <end position="163"/>
    </location>
</feature>
<evidence type="ECO:0000256" key="9">
    <source>
        <dbReference type="ARBA" id="ARBA00022723"/>
    </source>
</evidence>
<comment type="catalytic activity">
    <reaction evidence="14">
        <text>IMP + diphosphate = hypoxanthine + 5-phospho-alpha-D-ribose 1-diphosphate</text>
        <dbReference type="Rhea" id="RHEA:17973"/>
        <dbReference type="ChEBI" id="CHEBI:17368"/>
        <dbReference type="ChEBI" id="CHEBI:33019"/>
        <dbReference type="ChEBI" id="CHEBI:58017"/>
        <dbReference type="ChEBI" id="CHEBI:58053"/>
        <dbReference type="EC" id="2.4.2.8"/>
    </reaction>
    <physiologicalReaction direction="right-to-left" evidence="14">
        <dbReference type="Rhea" id="RHEA:17975"/>
    </physiologicalReaction>
</comment>
<dbReference type="GO" id="GO:0006178">
    <property type="term" value="P:guanine salvage"/>
    <property type="evidence" value="ECO:0007669"/>
    <property type="project" value="TreeGrafter"/>
</dbReference>
<dbReference type="GO" id="GO:0000166">
    <property type="term" value="F:nucleotide binding"/>
    <property type="evidence" value="ECO:0007669"/>
    <property type="project" value="UniProtKB-KW"/>
</dbReference>
<comment type="cofactor">
    <cofactor evidence="1 15">
        <name>Mg(2+)</name>
        <dbReference type="ChEBI" id="CHEBI:18420"/>
    </cofactor>
</comment>
<comment type="similarity">
    <text evidence="4 15">Belongs to the purine/pyrimidine phosphoribosyltransferase family.</text>
</comment>
<evidence type="ECO:0000259" key="16">
    <source>
        <dbReference type="Pfam" id="PF00156"/>
    </source>
</evidence>
<dbReference type="GO" id="GO:0000287">
    <property type="term" value="F:magnesium ion binding"/>
    <property type="evidence" value="ECO:0007669"/>
    <property type="project" value="TreeGrafter"/>
</dbReference>
<dbReference type="GO" id="GO:0046100">
    <property type="term" value="P:hypoxanthine metabolic process"/>
    <property type="evidence" value="ECO:0007669"/>
    <property type="project" value="TreeGrafter"/>
</dbReference>
<evidence type="ECO:0000256" key="13">
    <source>
        <dbReference type="ARBA" id="ARBA00048811"/>
    </source>
</evidence>
<reference evidence="17" key="1">
    <citation type="journal article" date="2021" name="PeerJ">
        <title>Extensive microbial diversity within the chicken gut microbiome revealed by metagenomics and culture.</title>
        <authorList>
            <person name="Gilroy R."/>
            <person name="Ravi A."/>
            <person name="Getino M."/>
            <person name="Pursley I."/>
            <person name="Horton D.L."/>
            <person name="Alikhan N.F."/>
            <person name="Baker D."/>
            <person name="Gharbi K."/>
            <person name="Hall N."/>
            <person name="Watson M."/>
            <person name="Adriaenssens E.M."/>
            <person name="Foster-Nyarko E."/>
            <person name="Jarju S."/>
            <person name="Secka A."/>
            <person name="Antonio M."/>
            <person name="Oren A."/>
            <person name="Chaudhuri R.R."/>
            <person name="La Ragione R."/>
            <person name="Hildebrand F."/>
            <person name="Pallen M.J."/>
        </authorList>
    </citation>
    <scope>NUCLEOTIDE SEQUENCE</scope>
    <source>
        <strain evidence="17">G4-2901</strain>
    </source>
</reference>
<dbReference type="InterPro" id="IPR005904">
    <property type="entry name" value="Hxn_phspho_trans"/>
</dbReference>
<protein>
    <recommendedName>
        <fullName evidence="5 15">Hypoxanthine phosphoribosyltransferase</fullName>
        <ecNumber evidence="5 15">2.4.2.8</ecNumber>
    </recommendedName>
</protein>
<keyword evidence="9 15" id="KW-0479">Metal-binding</keyword>
<evidence type="ECO:0000256" key="5">
    <source>
        <dbReference type="ARBA" id="ARBA00011895"/>
    </source>
</evidence>
<dbReference type="AlphaFoldDB" id="A0A948WYM7"/>
<keyword evidence="8 15" id="KW-0808">Transferase</keyword>
<dbReference type="InterPro" id="IPR000836">
    <property type="entry name" value="PRTase_dom"/>
</dbReference>
<dbReference type="GO" id="GO:0032264">
    <property type="term" value="P:IMP salvage"/>
    <property type="evidence" value="ECO:0007669"/>
    <property type="project" value="TreeGrafter"/>
</dbReference>
<dbReference type="EMBL" id="JAHLFW010000111">
    <property type="protein sequence ID" value="MBU3839311.1"/>
    <property type="molecule type" value="Genomic_DNA"/>
</dbReference>
<dbReference type="NCBIfam" id="TIGR01203">
    <property type="entry name" value="HGPRTase"/>
    <property type="match status" value="1"/>
</dbReference>
<evidence type="ECO:0000256" key="2">
    <source>
        <dbReference type="ARBA" id="ARBA00004496"/>
    </source>
</evidence>
<evidence type="ECO:0000313" key="18">
    <source>
        <dbReference type="Proteomes" id="UP000783796"/>
    </source>
</evidence>
<dbReference type="PANTHER" id="PTHR43340:SF1">
    <property type="entry name" value="HYPOXANTHINE PHOSPHORIBOSYLTRANSFERASE"/>
    <property type="match status" value="1"/>
</dbReference>
<dbReference type="Pfam" id="PF00156">
    <property type="entry name" value="Pribosyltran"/>
    <property type="match status" value="1"/>
</dbReference>
<evidence type="ECO:0000256" key="8">
    <source>
        <dbReference type="ARBA" id="ARBA00022679"/>
    </source>
</evidence>
<evidence type="ECO:0000256" key="7">
    <source>
        <dbReference type="ARBA" id="ARBA00022676"/>
    </source>
</evidence>
<keyword evidence="12 15" id="KW-0460">Magnesium</keyword>
<comment type="catalytic activity">
    <reaction evidence="13">
        <text>GMP + diphosphate = guanine + 5-phospho-alpha-D-ribose 1-diphosphate</text>
        <dbReference type="Rhea" id="RHEA:25424"/>
        <dbReference type="ChEBI" id="CHEBI:16235"/>
        <dbReference type="ChEBI" id="CHEBI:33019"/>
        <dbReference type="ChEBI" id="CHEBI:58017"/>
        <dbReference type="ChEBI" id="CHEBI:58115"/>
        <dbReference type="EC" id="2.4.2.8"/>
    </reaction>
    <physiologicalReaction direction="right-to-left" evidence="13">
        <dbReference type="Rhea" id="RHEA:25426"/>
    </physiologicalReaction>
</comment>
<comment type="subcellular location">
    <subcellularLocation>
        <location evidence="2 15">Cytoplasm</location>
    </subcellularLocation>
</comment>
<proteinExistence type="inferred from homology"/>
<name>A0A948WYM7_9BACT</name>
<keyword evidence="6 15" id="KW-0963">Cytoplasm</keyword>
<evidence type="ECO:0000256" key="4">
    <source>
        <dbReference type="ARBA" id="ARBA00008391"/>
    </source>
</evidence>
<reference evidence="17" key="2">
    <citation type="submission" date="2021-04" db="EMBL/GenBank/DDBJ databases">
        <authorList>
            <person name="Gilroy R."/>
        </authorList>
    </citation>
    <scope>NUCLEOTIDE SEQUENCE</scope>
    <source>
        <strain evidence="17">G4-2901</strain>
    </source>
</reference>
<sequence length="179" mass="20222">MSTIQIKDKLFTTFITEDKILKEVSRVADEINRDLAGTNPLFLSVLNGSFMFTADLMKRINMPCEISFVKLASYQGTSSTGKVKELVGLNEDITGRTVVIVEDIIDTGFTMERLVETLRARNPKEIRIATLLVKPDKLQVKLDIDYVAMNIPNDFIVGYGLDYDGKGRNYRDIYTVVNE</sequence>
<dbReference type="SUPFAM" id="SSF53271">
    <property type="entry name" value="PRTase-like"/>
    <property type="match status" value="1"/>
</dbReference>
<organism evidence="17 18">
    <name type="scientific">Candidatus Phocaeicola faecigallinarum</name>
    <dbReference type="NCBI Taxonomy" id="2838732"/>
    <lineage>
        <taxon>Bacteria</taxon>
        <taxon>Pseudomonadati</taxon>
        <taxon>Bacteroidota</taxon>
        <taxon>Bacteroidia</taxon>
        <taxon>Bacteroidales</taxon>
        <taxon>Bacteroidaceae</taxon>
        <taxon>Phocaeicola</taxon>
    </lineage>
</organism>
<dbReference type="GO" id="GO:0006166">
    <property type="term" value="P:purine ribonucleoside salvage"/>
    <property type="evidence" value="ECO:0007669"/>
    <property type="project" value="UniProtKB-KW"/>
</dbReference>
<evidence type="ECO:0000256" key="6">
    <source>
        <dbReference type="ARBA" id="ARBA00022490"/>
    </source>
</evidence>
<keyword evidence="11 15" id="KW-0547">Nucleotide-binding</keyword>
<dbReference type="InterPro" id="IPR050408">
    <property type="entry name" value="HGPRT"/>
</dbReference>
<dbReference type="Gene3D" id="3.40.50.2020">
    <property type="match status" value="1"/>
</dbReference>